<sequence>MISEVVDHHDNQSCDDMSDFFEIDQVLSNIGEENKGQKSPNLHENPPTTLNDIEDYDNYECNTMGTSGDIIDQDGSMDQFLLSNIDFGIGDNINDQDHPNTLMLNAAKDDG</sequence>
<evidence type="ECO:0000256" key="1">
    <source>
        <dbReference type="SAM" id="MobiDB-lite"/>
    </source>
</evidence>
<organism evidence="2 3">
    <name type="scientific">Cinchona calisaya</name>
    <dbReference type="NCBI Taxonomy" id="153742"/>
    <lineage>
        <taxon>Eukaryota</taxon>
        <taxon>Viridiplantae</taxon>
        <taxon>Streptophyta</taxon>
        <taxon>Embryophyta</taxon>
        <taxon>Tracheophyta</taxon>
        <taxon>Spermatophyta</taxon>
        <taxon>Magnoliopsida</taxon>
        <taxon>eudicotyledons</taxon>
        <taxon>Gunneridae</taxon>
        <taxon>Pentapetalae</taxon>
        <taxon>asterids</taxon>
        <taxon>lamiids</taxon>
        <taxon>Gentianales</taxon>
        <taxon>Rubiaceae</taxon>
        <taxon>Cinchonoideae</taxon>
        <taxon>Cinchoneae</taxon>
        <taxon>Cinchona</taxon>
    </lineage>
</organism>
<feature type="compositionally biased region" description="Polar residues" evidence="1">
    <location>
        <begin position="37"/>
        <end position="50"/>
    </location>
</feature>
<dbReference type="AlphaFoldDB" id="A0ABD3A9H8"/>
<accession>A0ABD3A9H8</accession>
<dbReference type="EMBL" id="JBJUIK010000005">
    <property type="protein sequence ID" value="KAL3527531.1"/>
    <property type="molecule type" value="Genomic_DNA"/>
</dbReference>
<reference evidence="2 3" key="1">
    <citation type="submission" date="2024-11" db="EMBL/GenBank/DDBJ databases">
        <title>A near-complete genome assembly of Cinchona calisaya.</title>
        <authorList>
            <person name="Lian D.C."/>
            <person name="Zhao X.W."/>
            <person name="Wei L."/>
        </authorList>
    </citation>
    <scope>NUCLEOTIDE SEQUENCE [LARGE SCALE GENOMIC DNA]</scope>
    <source>
        <tissue evidence="2">Nenye</tissue>
    </source>
</reference>
<name>A0ABD3A9H8_9GENT</name>
<comment type="caution">
    <text evidence="2">The sequence shown here is derived from an EMBL/GenBank/DDBJ whole genome shotgun (WGS) entry which is preliminary data.</text>
</comment>
<dbReference type="Proteomes" id="UP001630127">
    <property type="component" value="Unassembled WGS sequence"/>
</dbReference>
<evidence type="ECO:0000313" key="2">
    <source>
        <dbReference type="EMBL" id="KAL3527531.1"/>
    </source>
</evidence>
<gene>
    <name evidence="2" type="ORF">ACH5RR_012187</name>
</gene>
<keyword evidence="3" id="KW-1185">Reference proteome</keyword>
<protein>
    <submittedName>
        <fullName evidence="2">Uncharacterized protein</fullName>
    </submittedName>
</protein>
<feature type="region of interest" description="Disordered" evidence="1">
    <location>
        <begin position="29"/>
        <end position="50"/>
    </location>
</feature>
<proteinExistence type="predicted"/>
<evidence type="ECO:0000313" key="3">
    <source>
        <dbReference type="Proteomes" id="UP001630127"/>
    </source>
</evidence>